<proteinExistence type="predicted"/>
<dbReference type="InterPro" id="IPR032710">
    <property type="entry name" value="NTF2-like_dom_sf"/>
</dbReference>
<protein>
    <recommendedName>
        <fullName evidence="1">SnoaL-like domain-containing protein</fullName>
    </recommendedName>
</protein>
<evidence type="ECO:0000313" key="3">
    <source>
        <dbReference type="Proteomes" id="UP000597507"/>
    </source>
</evidence>
<dbReference type="SUPFAM" id="SSF54427">
    <property type="entry name" value="NTF2-like"/>
    <property type="match status" value="1"/>
</dbReference>
<dbReference type="RefSeq" id="WP_188897775.1">
    <property type="nucleotide sequence ID" value="NZ_BMKS01000001.1"/>
</dbReference>
<dbReference type="NCBIfam" id="TIGR02096">
    <property type="entry name" value="ketosteroid isomerase-related protein"/>
    <property type="match status" value="1"/>
</dbReference>
<dbReference type="EMBL" id="BMKS01000001">
    <property type="protein sequence ID" value="GGG18512.1"/>
    <property type="molecule type" value="Genomic_DNA"/>
</dbReference>
<evidence type="ECO:0000259" key="1">
    <source>
        <dbReference type="Pfam" id="PF12680"/>
    </source>
</evidence>
<dbReference type="Pfam" id="PF12680">
    <property type="entry name" value="SnoaL_2"/>
    <property type="match status" value="1"/>
</dbReference>
<dbReference type="Gene3D" id="3.10.450.50">
    <property type="match status" value="1"/>
</dbReference>
<comment type="caution">
    <text evidence="2">The sequence shown here is derived from an EMBL/GenBank/DDBJ whole genome shotgun (WGS) entry which is preliminary data.</text>
</comment>
<dbReference type="Proteomes" id="UP000597507">
    <property type="component" value="Unassembled WGS sequence"/>
</dbReference>
<dbReference type="CDD" id="cd00531">
    <property type="entry name" value="NTF2_like"/>
    <property type="match status" value="1"/>
</dbReference>
<dbReference type="InterPro" id="IPR037401">
    <property type="entry name" value="SnoaL-like"/>
</dbReference>
<reference evidence="2 3" key="1">
    <citation type="journal article" date="2014" name="Int. J. Syst. Evol. Microbiol.">
        <title>Complete genome sequence of Corynebacterium casei LMG S-19264T (=DSM 44701T), isolated from a smear-ripened cheese.</title>
        <authorList>
            <consortium name="US DOE Joint Genome Institute (JGI-PGF)"/>
            <person name="Walter F."/>
            <person name="Albersmeier A."/>
            <person name="Kalinowski J."/>
            <person name="Ruckert C."/>
        </authorList>
    </citation>
    <scope>NUCLEOTIDE SEQUENCE [LARGE SCALE GENOMIC DNA]</scope>
    <source>
        <strain evidence="2 3">CGMCC 1.16330</strain>
    </source>
</reference>
<organism evidence="2 3">
    <name type="scientific">Caldovatus sediminis</name>
    <dbReference type="NCBI Taxonomy" id="2041189"/>
    <lineage>
        <taxon>Bacteria</taxon>
        <taxon>Pseudomonadati</taxon>
        <taxon>Pseudomonadota</taxon>
        <taxon>Alphaproteobacteria</taxon>
        <taxon>Acetobacterales</taxon>
        <taxon>Roseomonadaceae</taxon>
        <taxon>Caldovatus</taxon>
    </lineage>
</organism>
<accession>A0A8J2Z7K4</accession>
<dbReference type="InterPro" id="IPR011721">
    <property type="entry name" value="CHP02096"/>
</dbReference>
<dbReference type="AlphaFoldDB" id="A0A8J2Z7K4"/>
<feature type="domain" description="SnoaL-like" evidence="1">
    <location>
        <begin position="11"/>
        <end position="122"/>
    </location>
</feature>
<keyword evidence="3" id="KW-1185">Reference proteome</keyword>
<name>A0A8J2Z7K4_9PROT</name>
<gene>
    <name evidence="2" type="ORF">GCM10010964_03440</name>
</gene>
<evidence type="ECO:0000313" key="2">
    <source>
        <dbReference type="EMBL" id="GGG18512.1"/>
    </source>
</evidence>
<sequence length="142" mass="15436">MPERDAAAALVRRYYEAFNAGDRPGMLALLAEDVVHDINQGGREVGRAAFAAFLAHMDRCYREQVVDLAVMVDETGTRAAAEFTVLGTYVATDDALPPAAGQRYRLPAGAFFVLRGGRIARVTTYYNLQDWLRQVAPNGAGG</sequence>